<dbReference type="InterPro" id="IPR029016">
    <property type="entry name" value="GAF-like_dom_sf"/>
</dbReference>
<dbReference type="GO" id="GO:0045892">
    <property type="term" value="P:negative regulation of DNA-templated transcription"/>
    <property type="evidence" value="ECO:0007669"/>
    <property type="project" value="TreeGrafter"/>
</dbReference>
<comment type="caution">
    <text evidence="5">The sequence shown here is derived from an EMBL/GenBank/DDBJ whole genome shotgun (WGS) entry which is preliminary data.</text>
</comment>
<dbReference type="PANTHER" id="PTHR34824">
    <property type="entry name" value="HEAT-INDUCIBLE TRANSCRIPTION REPRESSOR HRCA"/>
    <property type="match status" value="1"/>
</dbReference>
<gene>
    <name evidence="5" type="ORF">B1A_18796</name>
</gene>
<feature type="non-terminal residue" evidence="5">
    <location>
        <position position="1"/>
    </location>
</feature>
<dbReference type="InterPro" id="IPR021153">
    <property type="entry name" value="HrcA_C"/>
</dbReference>
<dbReference type="InterPro" id="IPR023120">
    <property type="entry name" value="WHTH_transcript_rep_HrcA_IDD"/>
</dbReference>
<name>T0YFM1_9ZZZZ</name>
<evidence type="ECO:0000256" key="1">
    <source>
        <dbReference type="ARBA" id="ARBA00022491"/>
    </source>
</evidence>
<keyword evidence="1" id="KW-0678">Repressor</keyword>
<accession>T0YFM1</accession>
<dbReference type="Pfam" id="PF01628">
    <property type="entry name" value="HrcA"/>
    <property type="match status" value="1"/>
</dbReference>
<protein>
    <submittedName>
        <fullName evidence="5">Heat-inducible transcription repressor HrcA</fullName>
    </submittedName>
</protein>
<organism evidence="5">
    <name type="scientific">mine drainage metagenome</name>
    <dbReference type="NCBI Taxonomy" id="410659"/>
    <lineage>
        <taxon>unclassified sequences</taxon>
        <taxon>metagenomes</taxon>
        <taxon>ecological metagenomes</taxon>
    </lineage>
</organism>
<evidence type="ECO:0000256" key="3">
    <source>
        <dbReference type="ARBA" id="ARBA00023163"/>
    </source>
</evidence>
<reference evidence="5" key="1">
    <citation type="submission" date="2013-08" db="EMBL/GenBank/DDBJ databases">
        <authorList>
            <person name="Mendez C."/>
            <person name="Richter M."/>
            <person name="Ferrer M."/>
            <person name="Sanchez J."/>
        </authorList>
    </citation>
    <scope>NUCLEOTIDE SEQUENCE</scope>
</reference>
<proteinExistence type="predicted"/>
<keyword evidence="2" id="KW-0805">Transcription regulation</keyword>
<evidence type="ECO:0000313" key="5">
    <source>
        <dbReference type="EMBL" id="EQD34206.1"/>
    </source>
</evidence>
<feature type="domain" description="Heat-inducible transcription repressor HrcA C-terminal" evidence="4">
    <location>
        <begin position="43"/>
        <end position="255"/>
    </location>
</feature>
<dbReference type="Gene3D" id="3.30.450.40">
    <property type="match status" value="1"/>
</dbReference>
<sequence>AGRIPTDLGYRYFVDFLLPQEIVEPPLRRQIRQNFEGAAHDVEAILELAAATLSRLSDNVALVTGPTNSRSKLLHVELVLTRAGQALLVAVASGSAVYQRVVEVEPELDQELLTELAGRLNRAFGGMGADQIESAPEELAIPPTLTQEVARGLRQMETRSSLVIHDGVRNLVRQPEFEDPRRLRTVLEVLEAQRILGAVVTELAPQVGMQVVIGHENSLQQLRDCSLVLTSYRAGDHLFGTIGVVGPTRIRYGRVAARLQLVAQVTGEALGRLLA</sequence>
<dbReference type="AlphaFoldDB" id="T0YFM1"/>
<dbReference type="PANTHER" id="PTHR34824:SF1">
    <property type="entry name" value="HEAT-INDUCIBLE TRANSCRIPTION REPRESSOR HRCA"/>
    <property type="match status" value="1"/>
</dbReference>
<evidence type="ECO:0000256" key="2">
    <source>
        <dbReference type="ARBA" id="ARBA00023015"/>
    </source>
</evidence>
<dbReference type="InterPro" id="IPR002571">
    <property type="entry name" value="HrcA"/>
</dbReference>
<dbReference type="EMBL" id="AUZX01013872">
    <property type="protein sequence ID" value="EQD34206.1"/>
    <property type="molecule type" value="Genomic_DNA"/>
</dbReference>
<keyword evidence="3" id="KW-0804">Transcription</keyword>
<reference evidence="5" key="2">
    <citation type="journal article" date="2014" name="ISME J.">
        <title>Microbial stratification in low pH oxic and suboxic macroscopic growths along an acid mine drainage.</title>
        <authorList>
            <person name="Mendez-Garcia C."/>
            <person name="Mesa V."/>
            <person name="Sprenger R.R."/>
            <person name="Richter M."/>
            <person name="Diez M.S."/>
            <person name="Solano J."/>
            <person name="Bargiela R."/>
            <person name="Golyshina O.V."/>
            <person name="Manteca A."/>
            <person name="Ramos J.L."/>
            <person name="Gallego J.R."/>
            <person name="Llorente I."/>
            <person name="Martins Dos Santos V.A."/>
            <person name="Jensen O.N."/>
            <person name="Pelaez A.I."/>
            <person name="Sanchez J."/>
            <person name="Ferrer M."/>
        </authorList>
    </citation>
    <scope>NUCLEOTIDE SEQUENCE</scope>
</reference>
<dbReference type="Gene3D" id="3.30.390.60">
    <property type="entry name" value="Heat-inducible transcription repressor hrca homolog, domain 3"/>
    <property type="match status" value="1"/>
</dbReference>
<evidence type="ECO:0000259" key="4">
    <source>
        <dbReference type="Pfam" id="PF01628"/>
    </source>
</evidence>
<dbReference type="GO" id="GO:0003677">
    <property type="term" value="F:DNA binding"/>
    <property type="evidence" value="ECO:0007669"/>
    <property type="project" value="InterPro"/>
</dbReference>
<dbReference type="SUPFAM" id="SSF55781">
    <property type="entry name" value="GAF domain-like"/>
    <property type="match status" value="1"/>
</dbReference>